<feature type="transmembrane region" description="Helical" evidence="1">
    <location>
        <begin position="73"/>
        <end position="91"/>
    </location>
</feature>
<feature type="transmembrane region" description="Helical" evidence="1">
    <location>
        <begin position="35"/>
        <end position="53"/>
    </location>
</feature>
<dbReference type="EMBL" id="AZBU02000001">
    <property type="protein sequence ID" value="TMS36358.1"/>
    <property type="molecule type" value="Genomic_DNA"/>
</dbReference>
<dbReference type="Proteomes" id="UP000298663">
    <property type="component" value="Unassembled WGS sequence"/>
</dbReference>
<organism evidence="2 3">
    <name type="scientific">Steinernema carpocapsae</name>
    <name type="common">Entomopathogenic nematode</name>
    <dbReference type="NCBI Taxonomy" id="34508"/>
    <lineage>
        <taxon>Eukaryota</taxon>
        <taxon>Metazoa</taxon>
        <taxon>Ecdysozoa</taxon>
        <taxon>Nematoda</taxon>
        <taxon>Chromadorea</taxon>
        <taxon>Rhabditida</taxon>
        <taxon>Tylenchina</taxon>
        <taxon>Panagrolaimomorpha</taxon>
        <taxon>Strongyloidoidea</taxon>
        <taxon>Steinernematidae</taxon>
        <taxon>Steinernema</taxon>
    </lineage>
</organism>
<reference evidence="2 3" key="2">
    <citation type="journal article" date="2019" name="G3 (Bethesda)">
        <title>Hybrid Assembly of the Genome of the Entomopathogenic Nematode Steinernema carpocapsae Identifies the X-Chromosome.</title>
        <authorList>
            <person name="Serra L."/>
            <person name="Macchietto M."/>
            <person name="Macias-Munoz A."/>
            <person name="McGill C.J."/>
            <person name="Rodriguez I.M."/>
            <person name="Rodriguez B."/>
            <person name="Murad R."/>
            <person name="Mortazavi A."/>
        </authorList>
    </citation>
    <scope>NUCLEOTIDE SEQUENCE [LARGE SCALE GENOMIC DNA]</scope>
    <source>
        <strain evidence="2 3">ALL</strain>
    </source>
</reference>
<accession>A0A4U8UWX6</accession>
<dbReference type="AlphaFoldDB" id="A0A4U8UWX6"/>
<comment type="caution">
    <text evidence="2">The sequence shown here is derived from an EMBL/GenBank/DDBJ whole genome shotgun (WGS) entry which is preliminary data.</text>
</comment>
<evidence type="ECO:0000313" key="3">
    <source>
        <dbReference type="Proteomes" id="UP000298663"/>
    </source>
</evidence>
<keyword evidence="1" id="KW-1133">Transmembrane helix</keyword>
<evidence type="ECO:0000256" key="1">
    <source>
        <dbReference type="SAM" id="Phobius"/>
    </source>
</evidence>
<gene>
    <name evidence="2" type="ORF">L596_003543</name>
</gene>
<protein>
    <submittedName>
        <fullName evidence="2">Uncharacterized protein</fullName>
    </submittedName>
</protein>
<keyword evidence="3" id="KW-1185">Reference proteome</keyword>
<proteinExistence type="predicted"/>
<keyword evidence="1" id="KW-0812">Transmembrane</keyword>
<reference evidence="2 3" key="1">
    <citation type="journal article" date="2015" name="Genome Biol.">
        <title>Comparative genomics of Steinernema reveals deeply conserved gene regulatory networks.</title>
        <authorList>
            <person name="Dillman A.R."/>
            <person name="Macchietto M."/>
            <person name="Porter C.F."/>
            <person name="Rogers A."/>
            <person name="Williams B."/>
            <person name="Antoshechkin I."/>
            <person name="Lee M.M."/>
            <person name="Goodwin Z."/>
            <person name="Lu X."/>
            <person name="Lewis E.E."/>
            <person name="Goodrich-Blair H."/>
            <person name="Stock S.P."/>
            <person name="Adams B.J."/>
            <person name="Sternberg P.W."/>
            <person name="Mortazavi A."/>
        </authorList>
    </citation>
    <scope>NUCLEOTIDE SEQUENCE [LARGE SCALE GENOMIC DNA]</scope>
    <source>
        <strain evidence="2 3">ALL</strain>
    </source>
</reference>
<evidence type="ECO:0000313" key="2">
    <source>
        <dbReference type="EMBL" id="TMS36358.1"/>
    </source>
</evidence>
<keyword evidence="1" id="KW-0472">Membrane</keyword>
<name>A0A4U8UWX6_STECR</name>
<sequence>MERFPVLPDRAQQTFRNVSPLQLHPFHSRENCSSGAIASIVVACALTSLLLIWPQTSSSKNEGDLEKVTDAVAWPRILLLVMSCLVAALAIGRTNFLNLFVAPVSPIKMAQQSDDFFPMPT</sequence>